<dbReference type="GO" id="GO:0016020">
    <property type="term" value="C:membrane"/>
    <property type="evidence" value="ECO:0007669"/>
    <property type="project" value="UniProtKB-SubCell"/>
</dbReference>
<sequence length="296" mass="31262">MTGHEHGGAIGTDRSVRKLGAVAAINLVGFVVELLGGLAFGSIALVGDALHMLFDALAYVVALGAALVTRRTTPSGRWTFGLHRVEPFAAFLNGVLLVPMVLYLVYESYRRYLSPVEVDATATMALAAGGLLVNLGSVYVLQGGEMSLNERGAYYHLLGDAGASVAVVVSMLVVRFTGLTVVDPLTAVLIAGLIVWTAVRLLRESGGIFLQESPVDPEAVRGAVAALDGVERVEDLHVWSLSSRIVVASVFVIDSTASIEERDALVSRIHEVVESELGAVHATVEVASERHEHALG</sequence>
<feature type="transmembrane region" description="Helical" evidence="7">
    <location>
        <begin position="185"/>
        <end position="202"/>
    </location>
</feature>
<reference evidence="10 11" key="1">
    <citation type="submission" date="2020-06" db="EMBL/GenBank/DDBJ databases">
        <title>NJ-3-1, isolated from saline soil.</title>
        <authorList>
            <person name="Cui H.L."/>
            <person name="Shi X."/>
        </authorList>
    </citation>
    <scope>NUCLEOTIDE SEQUENCE [LARGE SCALE GENOMIC DNA]</scope>
    <source>
        <strain evidence="10 11">NJ-3-1</strain>
    </source>
</reference>
<dbReference type="KEGG" id="halu:HUG12_06545"/>
<dbReference type="RefSeq" id="WP_179267995.1">
    <property type="nucleotide sequence ID" value="NZ_CP058579.1"/>
</dbReference>
<organism evidence="10 11">
    <name type="scientific">Halorarum salinum</name>
    <dbReference type="NCBI Taxonomy" id="2743089"/>
    <lineage>
        <taxon>Archaea</taxon>
        <taxon>Methanobacteriati</taxon>
        <taxon>Methanobacteriota</taxon>
        <taxon>Stenosarchaea group</taxon>
        <taxon>Halobacteria</taxon>
        <taxon>Halobacteriales</taxon>
        <taxon>Haloferacaceae</taxon>
        <taxon>Halorarum</taxon>
    </lineage>
</organism>
<feature type="transmembrane region" description="Helical" evidence="7">
    <location>
        <begin position="88"/>
        <end position="106"/>
    </location>
</feature>
<evidence type="ECO:0000259" key="8">
    <source>
        <dbReference type="Pfam" id="PF01545"/>
    </source>
</evidence>
<dbReference type="GO" id="GO:0006882">
    <property type="term" value="P:intracellular zinc ion homeostasis"/>
    <property type="evidence" value="ECO:0007669"/>
    <property type="project" value="InterPro"/>
</dbReference>
<dbReference type="InterPro" id="IPR058533">
    <property type="entry name" value="Cation_efflux_TM"/>
</dbReference>
<dbReference type="Gene3D" id="1.20.1510.10">
    <property type="entry name" value="Cation efflux protein transmembrane domain"/>
    <property type="match status" value="1"/>
</dbReference>
<evidence type="ECO:0000256" key="6">
    <source>
        <dbReference type="ARBA" id="ARBA00023136"/>
    </source>
</evidence>
<keyword evidence="3 7" id="KW-0812">Transmembrane</keyword>
<dbReference type="Pfam" id="PF01545">
    <property type="entry name" value="Cation_efflux"/>
    <property type="match status" value="1"/>
</dbReference>
<keyword evidence="6 7" id="KW-0472">Membrane</keyword>
<evidence type="ECO:0000256" key="1">
    <source>
        <dbReference type="ARBA" id="ARBA00004141"/>
    </source>
</evidence>
<feature type="transmembrane region" description="Helical" evidence="7">
    <location>
        <begin position="118"/>
        <end position="141"/>
    </location>
</feature>
<evidence type="ECO:0000256" key="7">
    <source>
        <dbReference type="SAM" id="Phobius"/>
    </source>
</evidence>
<feature type="domain" description="Cation efflux protein transmembrane" evidence="8">
    <location>
        <begin position="22"/>
        <end position="208"/>
    </location>
</feature>
<feature type="transmembrane region" description="Helical" evidence="7">
    <location>
        <begin position="49"/>
        <end position="68"/>
    </location>
</feature>
<dbReference type="AlphaFoldDB" id="A0A7D5L9X2"/>
<feature type="domain" description="Cation efflux protein cytoplasmic" evidence="9">
    <location>
        <begin position="216"/>
        <end position="286"/>
    </location>
</feature>
<protein>
    <submittedName>
        <fullName evidence="10">Cation transporter</fullName>
    </submittedName>
</protein>
<dbReference type="InterPro" id="IPR027469">
    <property type="entry name" value="Cation_efflux_TMD_sf"/>
</dbReference>
<dbReference type="InterPro" id="IPR036837">
    <property type="entry name" value="Cation_efflux_CTD_sf"/>
</dbReference>
<accession>A0A7D5L9X2</accession>
<dbReference type="Pfam" id="PF16916">
    <property type="entry name" value="ZT_dimer"/>
    <property type="match status" value="1"/>
</dbReference>
<dbReference type="Proteomes" id="UP000509626">
    <property type="component" value="Chromosome"/>
</dbReference>
<dbReference type="NCBIfam" id="TIGR01297">
    <property type="entry name" value="CDF"/>
    <property type="match status" value="1"/>
</dbReference>
<evidence type="ECO:0000256" key="3">
    <source>
        <dbReference type="ARBA" id="ARBA00022692"/>
    </source>
</evidence>
<feature type="transmembrane region" description="Helical" evidence="7">
    <location>
        <begin position="21"/>
        <end position="43"/>
    </location>
</feature>
<keyword evidence="2" id="KW-0813">Transport</keyword>
<dbReference type="EMBL" id="CP058579">
    <property type="protein sequence ID" value="QLG61410.1"/>
    <property type="molecule type" value="Genomic_DNA"/>
</dbReference>
<evidence type="ECO:0000256" key="4">
    <source>
        <dbReference type="ARBA" id="ARBA00022989"/>
    </source>
</evidence>
<keyword evidence="4 7" id="KW-1133">Transmembrane helix</keyword>
<dbReference type="OrthoDB" id="269083at2157"/>
<name>A0A7D5L9X2_9EURY</name>
<keyword evidence="11" id="KW-1185">Reference proteome</keyword>
<dbReference type="GeneID" id="56037102"/>
<dbReference type="InterPro" id="IPR002524">
    <property type="entry name" value="Cation_efflux"/>
</dbReference>
<dbReference type="InterPro" id="IPR045316">
    <property type="entry name" value="Msc2-like"/>
</dbReference>
<keyword evidence="5" id="KW-0406">Ion transport</keyword>
<dbReference type="PANTHER" id="PTHR45755:SF4">
    <property type="entry name" value="ZINC TRANSPORTER 7"/>
    <property type="match status" value="1"/>
</dbReference>
<dbReference type="SUPFAM" id="SSF161111">
    <property type="entry name" value="Cation efflux protein transmembrane domain-like"/>
    <property type="match status" value="1"/>
</dbReference>
<feature type="transmembrane region" description="Helical" evidence="7">
    <location>
        <begin position="153"/>
        <end position="173"/>
    </location>
</feature>
<dbReference type="SUPFAM" id="SSF160240">
    <property type="entry name" value="Cation efflux protein cytoplasmic domain-like"/>
    <property type="match status" value="1"/>
</dbReference>
<comment type="subcellular location">
    <subcellularLocation>
        <location evidence="1">Membrane</location>
        <topology evidence="1">Multi-pass membrane protein</topology>
    </subcellularLocation>
</comment>
<proteinExistence type="predicted"/>
<evidence type="ECO:0000313" key="10">
    <source>
        <dbReference type="EMBL" id="QLG61410.1"/>
    </source>
</evidence>
<dbReference type="PANTHER" id="PTHR45755">
    <property type="match status" value="1"/>
</dbReference>
<dbReference type="GO" id="GO:0005385">
    <property type="term" value="F:zinc ion transmembrane transporter activity"/>
    <property type="evidence" value="ECO:0007669"/>
    <property type="project" value="InterPro"/>
</dbReference>
<dbReference type="InterPro" id="IPR027470">
    <property type="entry name" value="Cation_efflux_CTD"/>
</dbReference>
<evidence type="ECO:0000256" key="2">
    <source>
        <dbReference type="ARBA" id="ARBA00022448"/>
    </source>
</evidence>
<evidence type="ECO:0000256" key="5">
    <source>
        <dbReference type="ARBA" id="ARBA00023065"/>
    </source>
</evidence>
<gene>
    <name evidence="10" type="ORF">HUG12_06545</name>
</gene>
<evidence type="ECO:0000259" key="9">
    <source>
        <dbReference type="Pfam" id="PF16916"/>
    </source>
</evidence>
<evidence type="ECO:0000313" key="11">
    <source>
        <dbReference type="Proteomes" id="UP000509626"/>
    </source>
</evidence>